<comment type="subcellular location">
    <subcellularLocation>
        <location evidence="2">Cell outer membrane</location>
    </subcellularLocation>
</comment>
<dbReference type="Pfam" id="PF04453">
    <property type="entry name" value="LptD"/>
    <property type="match status" value="1"/>
</dbReference>
<evidence type="ECO:0000256" key="2">
    <source>
        <dbReference type="HAMAP-Rule" id="MF_01411"/>
    </source>
</evidence>
<sequence>MLFFCLGLVPPSLLAAASDWDCQRSTDDKEWVCVTKNSKPDGGTSPPAKEETISRPTPREPVPAAKPERPPRIAEQKSAHPPIQKMPPKSVAAAKPPGWNCRPGESGKDWDCSLVGPDPKGLAHVVSEEKEKIENWAETTTITEEDEQRFRNLTALLSADPWAQACAGKSESAPMTEFLLTPLDKLAREKEPLDIRSDYAEMVDDEMATFIGTAELTRADQKLWGDFVTHNTVSETLNARGNVIYQEKGLTFASDTGFLELDTNRGVLRNAQFILETIPARGTSRLTHFDSSTLSRYEKFTYTTCPPGDTDWMLHARNVKINKETGRGSAKHAWLEFKGVPFLYTPYMSFPVDDRRQSGFLTPTFGNTKVGGFDFSLPYYFNLAPNYDATFTPRMLTRRGVLLRGEFRYLTEMTRGTVLAEYMPKDDVRGDSRGQFGFLNDTRFTENLFSRVDAHYVTDDRYLNELGNPLRIVDRRHIRSYGQLNYVGSNYSISTLADYYQTIDPTIPPAGRPYYRLPQVTFNYGQAIGNTGLVFNGLSAFANFRHTGGKVTGQRLNLIPRISYPWRGAAGFVVPSLSLQHTQYWLQDQVPGVNDSLSRTAPIFSVDSGLFFEREFEVAETPLIHTLEPRLFYLYIPDKNQKDLPIFDTGEYDFSFYQLFRENRFTSADRLGDANQITLALTSRLIDQASGMERLRASIGEIFYFDDQDVTLSNTAPTNRGKSNLVGEVYSRLTNTWSVRSGGQWNPEGGTIDRGQIALQYDDRDNHLLNLAYRFRRDQNNIDTIRLDMTDVSFRLPFAKGWNAIGRWQYSLLDQVTLESFLGIERETCCWRFSLIGRHYINDIRTQTDGGNVANNEVFFQLELKGLTRFGRQVDRFLQRSISGYRLEDD</sequence>
<name>A0A250KW82_9GAMM</name>
<dbReference type="GO" id="GO:0015920">
    <property type="term" value="P:lipopolysaccharide transport"/>
    <property type="evidence" value="ECO:0007669"/>
    <property type="project" value="InterPro"/>
</dbReference>
<dbReference type="RefSeq" id="WP_170161174.1">
    <property type="nucleotide sequence ID" value="NZ_AP017928.1"/>
</dbReference>
<keyword evidence="2" id="KW-0472">Membrane</keyword>
<proteinExistence type="inferred from homology"/>
<dbReference type="Pfam" id="PF19838">
    <property type="entry name" value="LptD_2"/>
    <property type="match status" value="1"/>
</dbReference>
<dbReference type="KEGG" id="mmai:sS8_4007"/>
<evidence type="ECO:0000259" key="5">
    <source>
        <dbReference type="Pfam" id="PF04453"/>
    </source>
</evidence>
<dbReference type="InterPro" id="IPR050218">
    <property type="entry name" value="LptD"/>
</dbReference>
<feature type="region of interest" description="Disordered" evidence="3">
    <location>
        <begin position="33"/>
        <end position="105"/>
    </location>
</feature>
<dbReference type="Proteomes" id="UP000266313">
    <property type="component" value="Chromosome"/>
</dbReference>
<feature type="signal peptide" evidence="4">
    <location>
        <begin position="1"/>
        <end position="15"/>
    </location>
</feature>
<dbReference type="EMBL" id="AP017928">
    <property type="protein sequence ID" value="BBA35938.1"/>
    <property type="molecule type" value="Genomic_DNA"/>
</dbReference>
<evidence type="ECO:0000259" key="6">
    <source>
        <dbReference type="Pfam" id="PF19838"/>
    </source>
</evidence>
<evidence type="ECO:0000256" key="4">
    <source>
        <dbReference type="SAM" id="SignalP"/>
    </source>
</evidence>
<feature type="chain" id="PRO_5012264710" description="LPS-assembly protein LptD" evidence="4">
    <location>
        <begin position="16"/>
        <end position="890"/>
    </location>
</feature>
<reference evidence="7 8" key="1">
    <citation type="submission" date="2016-12" db="EMBL/GenBank/DDBJ databases">
        <title>Genome sequencing of Methylocaldum marinum.</title>
        <authorList>
            <person name="Takeuchi M."/>
            <person name="Kamagata Y."/>
            <person name="Hiraoka S."/>
            <person name="Oshima K."/>
            <person name="Hattori M."/>
            <person name="Iwasaki W."/>
        </authorList>
    </citation>
    <scope>NUCLEOTIDE SEQUENCE [LARGE SCALE GENOMIC DNA]</scope>
    <source>
        <strain evidence="7 8">S8</strain>
    </source>
</reference>
<evidence type="ECO:0000256" key="3">
    <source>
        <dbReference type="SAM" id="MobiDB-lite"/>
    </source>
</evidence>
<comment type="function">
    <text evidence="2">Together with LptE, is involved in the assembly of lipopolysaccharide (LPS) at the surface of the outer membrane.</text>
</comment>
<dbReference type="PANTHER" id="PTHR30189">
    <property type="entry name" value="LPS-ASSEMBLY PROTEIN"/>
    <property type="match status" value="1"/>
</dbReference>
<feature type="domain" description="LptD C-terminal" evidence="5">
    <location>
        <begin position="432"/>
        <end position="802"/>
    </location>
</feature>
<evidence type="ECO:0000313" key="8">
    <source>
        <dbReference type="Proteomes" id="UP000266313"/>
    </source>
</evidence>
<dbReference type="InterPro" id="IPR007543">
    <property type="entry name" value="LptD_C"/>
</dbReference>
<evidence type="ECO:0000256" key="1">
    <source>
        <dbReference type="ARBA" id="ARBA00023237"/>
    </source>
</evidence>
<feature type="compositionally biased region" description="Basic and acidic residues" evidence="3">
    <location>
        <begin position="66"/>
        <end position="78"/>
    </location>
</feature>
<organism evidence="7 8">
    <name type="scientific">Methylocaldum marinum</name>
    <dbReference type="NCBI Taxonomy" id="1432792"/>
    <lineage>
        <taxon>Bacteria</taxon>
        <taxon>Pseudomonadati</taxon>
        <taxon>Pseudomonadota</taxon>
        <taxon>Gammaproteobacteria</taxon>
        <taxon>Methylococcales</taxon>
        <taxon>Methylococcaceae</taxon>
        <taxon>Methylocaldum</taxon>
    </lineage>
</organism>
<dbReference type="InterPro" id="IPR020889">
    <property type="entry name" value="LipoPS_assembly_LptD"/>
</dbReference>
<feature type="domain" description="LPS-assembly protein LptD central" evidence="6">
    <location>
        <begin position="333"/>
        <end position="410"/>
    </location>
</feature>
<dbReference type="PANTHER" id="PTHR30189:SF1">
    <property type="entry name" value="LPS-ASSEMBLY PROTEIN LPTD"/>
    <property type="match status" value="1"/>
</dbReference>
<dbReference type="GO" id="GO:0043165">
    <property type="term" value="P:Gram-negative-bacterium-type cell outer membrane assembly"/>
    <property type="evidence" value="ECO:0007669"/>
    <property type="project" value="UniProtKB-UniRule"/>
</dbReference>
<dbReference type="GO" id="GO:1990351">
    <property type="term" value="C:transporter complex"/>
    <property type="evidence" value="ECO:0007669"/>
    <property type="project" value="TreeGrafter"/>
</dbReference>
<dbReference type="InterPro" id="IPR045659">
    <property type="entry name" value="LptD_2"/>
</dbReference>
<dbReference type="AlphaFoldDB" id="A0A250KW82"/>
<evidence type="ECO:0000313" key="7">
    <source>
        <dbReference type="EMBL" id="BBA35938.1"/>
    </source>
</evidence>
<comment type="subunit">
    <text evidence="2">Component of the lipopolysaccharide transport and assembly complex. Interacts with LptE and LptA.</text>
</comment>
<comment type="similarity">
    <text evidence="2">Belongs to the LptD family.</text>
</comment>
<keyword evidence="1 2" id="KW-0998">Cell outer membrane</keyword>
<keyword evidence="2 4" id="KW-0732">Signal</keyword>
<dbReference type="GO" id="GO:0009279">
    <property type="term" value="C:cell outer membrane"/>
    <property type="evidence" value="ECO:0007669"/>
    <property type="project" value="UniProtKB-SubCell"/>
</dbReference>
<keyword evidence="8" id="KW-1185">Reference proteome</keyword>
<comment type="caution">
    <text evidence="2">Lacks conserved residue(s) required for the propagation of feature annotation.</text>
</comment>
<dbReference type="HAMAP" id="MF_01411">
    <property type="entry name" value="LPS_assembly_LptD"/>
    <property type="match status" value="1"/>
</dbReference>
<protein>
    <recommendedName>
        <fullName evidence="2">LPS-assembly protein LptD</fullName>
    </recommendedName>
</protein>
<accession>A0A250KW82</accession>
<gene>
    <name evidence="2" type="primary">lptD</name>
    <name evidence="7" type="ORF">sS8_4007</name>
</gene>